<name>A0A3N4IT29_9PEZI</name>
<keyword evidence="2" id="KW-1185">Reference proteome</keyword>
<dbReference type="STRING" id="1336337.A0A3N4IT29"/>
<protein>
    <submittedName>
        <fullName evidence="1">Uncharacterized protein</fullName>
    </submittedName>
</protein>
<proteinExistence type="predicted"/>
<dbReference type="Proteomes" id="UP000276215">
    <property type="component" value="Unassembled WGS sequence"/>
</dbReference>
<feature type="non-terminal residue" evidence="1">
    <location>
        <position position="1"/>
    </location>
</feature>
<evidence type="ECO:0000313" key="2">
    <source>
        <dbReference type="Proteomes" id="UP000276215"/>
    </source>
</evidence>
<accession>A0A3N4IT29</accession>
<gene>
    <name evidence="1" type="ORF">L873DRAFT_1723843</name>
</gene>
<sequence>CCTQALQSFQPDFQVQKGELEETLEAAAYLVIIYPIFHCQLNFMEYFWGRAKLYTSANGEYTFYSIVSIVPEALAQILNELIWKYYQHILRIMDAYRQNLVYGSDDFKKHVFTRYSSYRYTAESVLCI</sequence>
<organism evidence="1 2">
    <name type="scientific">Choiromyces venosus 120613-1</name>
    <dbReference type="NCBI Taxonomy" id="1336337"/>
    <lineage>
        <taxon>Eukaryota</taxon>
        <taxon>Fungi</taxon>
        <taxon>Dikarya</taxon>
        <taxon>Ascomycota</taxon>
        <taxon>Pezizomycotina</taxon>
        <taxon>Pezizomycetes</taxon>
        <taxon>Pezizales</taxon>
        <taxon>Tuberaceae</taxon>
        <taxon>Choiromyces</taxon>
    </lineage>
</organism>
<reference evidence="1 2" key="1">
    <citation type="journal article" date="2018" name="Nat. Ecol. Evol.">
        <title>Pezizomycetes genomes reveal the molecular basis of ectomycorrhizal truffle lifestyle.</title>
        <authorList>
            <person name="Murat C."/>
            <person name="Payen T."/>
            <person name="Noel B."/>
            <person name="Kuo A."/>
            <person name="Morin E."/>
            <person name="Chen J."/>
            <person name="Kohler A."/>
            <person name="Krizsan K."/>
            <person name="Balestrini R."/>
            <person name="Da Silva C."/>
            <person name="Montanini B."/>
            <person name="Hainaut M."/>
            <person name="Levati E."/>
            <person name="Barry K.W."/>
            <person name="Belfiori B."/>
            <person name="Cichocki N."/>
            <person name="Clum A."/>
            <person name="Dockter R.B."/>
            <person name="Fauchery L."/>
            <person name="Guy J."/>
            <person name="Iotti M."/>
            <person name="Le Tacon F."/>
            <person name="Lindquist E.A."/>
            <person name="Lipzen A."/>
            <person name="Malagnac F."/>
            <person name="Mello A."/>
            <person name="Molinier V."/>
            <person name="Miyauchi S."/>
            <person name="Poulain J."/>
            <person name="Riccioni C."/>
            <person name="Rubini A."/>
            <person name="Sitrit Y."/>
            <person name="Splivallo R."/>
            <person name="Traeger S."/>
            <person name="Wang M."/>
            <person name="Zifcakova L."/>
            <person name="Wipf D."/>
            <person name="Zambonelli A."/>
            <person name="Paolocci F."/>
            <person name="Nowrousian M."/>
            <person name="Ottonello S."/>
            <person name="Baldrian P."/>
            <person name="Spatafora J.W."/>
            <person name="Henrissat B."/>
            <person name="Nagy L.G."/>
            <person name="Aury J.M."/>
            <person name="Wincker P."/>
            <person name="Grigoriev I.V."/>
            <person name="Bonfante P."/>
            <person name="Martin F.M."/>
        </authorList>
    </citation>
    <scope>NUCLEOTIDE SEQUENCE [LARGE SCALE GENOMIC DNA]</scope>
    <source>
        <strain evidence="1 2">120613-1</strain>
    </source>
</reference>
<dbReference type="EMBL" id="ML120630">
    <property type="protein sequence ID" value="RPA88966.1"/>
    <property type="molecule type" value="Genomic_DNA"/>
</dbReference>
<dbReference type="AlphaFoldDB" id="A0A3N4IT29"/>
<dbReference type="OrthoDB" id="5401962at2759"/>
<evidence type="ECO:0000313" key="1">
    <source>
        <dbReference type="EMBL" id="RPA88966.1"/>
    </source>
</evidence>